<protein>
    <submittedName>
        <fullName evidence="3">Replication initiation and membrane attachment protein</fullName>
    </submittedName>
</protein>
<organism evidence="3 4">
    <name type="scientific">Streptococcus moroccensis</name>
    <dbReference type="NCBI Taxonomy" id="1451356"/>
    <lineage>
        <taxon>Bacteria</taxon>
        <taxon>Bacillati</taxon>
        <taxon>Bacillota</taxon>
        <taxon>Bacilli</taxon>
        <taxon>Lactobacillales</taxon>
        <taxon>Streptococcaceae</taxon>
        <taxon>Streptococcus</taxon>
    </lineage>
</organism>
<feature type="region of interest" description="Disordered" evidence="1">
    <location>
        <begin position="340"/>
        <end position="360"/>
    </location>
</feature>
<accession>A0ABT9YQF2</accession>
<comment type="caution">
    <text evidence="3">The sequence shown here is derived from an EMBL/GenBank/DDBJ whole genome shotgun (WGS) entry which is preliminary data.</text>
</comment>
<dbReference type="Proteomes" id="UP001223079">
    <property type="component" value="Unassembled WGS sequence"/>
</dbReference>
<gene>
    <name evidence="3" type="ORF">J2S23_000771</name>
</gene>
<evidence type="ECO:0000259" key="2">
    <source>
        <dbReference type="Pfam" id="PF25888"/>
    </source>
</evidence>
<feature type="compositionally biased region" description="Polar residues" evidence="1">
    <location>
        <begin position="342"/>
        <end position="353"/>
    </location>
</feature>
<feature type="domain" description="Replicative helicase loading/DNA remodeling protein DnaB N-terminal winged helix" evidence="2">
    <location>
        <begin position="1"/>
        <end position="227"/>
    </location>
</feature>
<evidence type="ECO:0000313" key="3">
    <source>
        <dbReference type="EMBL" id="MDQ0222220.1"/>
    </source>
</evidence>
<keyword evidence="4" id="KW-1185">Reference proteome</keyword>
<dbReference type="RefSeq" id="WP_307121438.1">
    <property type="nucleotide sequence ID" value="NZ_JAUSTM010000006.1"/>
</dbReference>
<name>A0ABT9YQF2_9STRE</name>
<dbReference type="EMBL" id="JAUSTM010000006">
    <property type="protein sequence ID" value="MDQ0222220.1"/>
    <property type="molecule type" value="Genomic_DNA"/>
</dbReference>
<sequence length="385" mass="44159">MKPIDTFRFVKQNFVHLDGVSLGQCYLPLIGSEGLALYTYLISFYDYGTQEHLLSDILNHLNVGIDRLEATLDKLTAMKLVSLSLAQDHIYTIVLKPALTNESFLNHHIFSHLLEKKIGEVAYNRLKITQKDDYQSLNKKATDVFQVVSDIEEKLVSISEDDFDLIHFKQMMARDSLRFANEKDDVLVLFQYAEKAKKSWFETYQMAKETAINSVISTKRLLNTLHQEIETTVSTSEAEQSLIKWAKSRTSLEFLSDIKQSRQASITSSERLVLKEIAQLGLLDPVINVLVLFTFNKIDSANLNEKYALKIGNELSYHKINSAEGAISFLKEPRIQEHKKQSTYAKSTKSNVPEWSMESYRTEATEEELEELEALRRRMLGDKEA</sequence>
<proteinExistence type="predicted"/>
<evidence type="ECO:0000256" key="1">
    <source>
        <dbReference type="SAM" id="MobiDB-lite"/>
    </source>
</evidence>
<reference evidence="3 4" key="1">
    <citation type="submission" date="2023-07" db="EMBL/GenBank/DDBJ databases">
        <title>Genomic Encyclopedia of Type Strains, Phase IV (KMG-IV): sequencing the most valuable type-strain genomes for metagenomic binning, comparative biology and taxonomic classification.</title>
        <authorList>
            <person name="Goeker M."/>
        </authorList>
    </citation>
    <scope>NUCLEOTIDE SEQUENCE [LARGE SCALE GENOMIC DNA]</scope>
    <source>
        <strain evidence="3 4">DSM 105143</strain>
    </source>
</reference>
<dbReference type="Pfam" id="PF25888">
    <property type="entry name" value="WHD_DnaB"/>
    <property type="match status" value="1"/>
</dbReference>
<evidence type="ECO:0000313" key="4">
    <source>
        <dbReference type="Proteomes" id="UP001223079"/>
    </source>
</evidence>
<dbReference type="InterPro" id="IPR058660">
    <property type="entry name" value="WHD_DnaB"/>
</dbReference>